<dbReference type="Gene3D" id="1.10.287.130">
    <property type="match status" value="1"/>
</dbReference>
<dbReference type="SMART" id="SM00387">
    <property type="entry name" value="HATPase_c"/>
    <property type="match status" value="1"/>
</dbReference>
<dbReference type="GO" id="GO:0000155">
    <property type="term" value="F:phosphorelay sensor kinase activity"/>
    <property type="evidence" value="ECO:0007669"/>
    <property type="project" value="InterPro"/>
</dbReference>
<dbReference type="SUPFAM" id="SSF55874">
    <property type="entry name" value="ATPase domain of HSP90 chaperone/DNA topoisomerase II/histidine kinase"/>
    <property type="match status" value="1"/>
</dbReference>
<comment type="catalytic activity">
    <reaction evidence="1">
        <text>ATP + protein L-histidine = ADP + protein N-phospho-L-histidine.</text>
        <dbReference type="EC" id="2.7.13.3"/>
    </reaction>
</comment>
<dbReference type="Pfam" id="PF00989">
    <property type="entry name" value="PAS"/>
    <property type="match status" value="1"/>
</dbReference>
<dbReference type="PANTHER" id="PTHR43065:SF42">
    <property type="entry name" value="TWO-COMPONENT SENSOR PPRA"/>
    <property type="match status" value="1"/>
</dbReference>
<dbReference type="InterPro" id="IPR035965">
    <property type="entry name" value="PAS-like_dom_sf"/>
</dbReference>
<feature type="domain" description="PAS" evidence="11">
    <location>
        <begin position="257"/>
        <end position="327"/>
    </location>
</feature>
<dbReference type="SUPFAM" id="SSF55785">
    <property type="entry name" value="PYP-like sensor domain (PAS domain)"/>
    <property type="match status" value="1"/>
</dbReference>
<dbReference type="RefSeq" id="WP_128995897.1">
    <property type="nucleotide sequence ID" value="NZ_PDKN01000003.1"/>
</dbReference>
<evidence type="ECO:0000313" key="14">
    <source>
        <dbReference type="Proteomes" id="UP000290657"/>
    </source>
</evidence>
<evidence type="ECO:0000256" key="8">
    <source>
        <dbReference type="ARBA" id="ARBA00023012"/>
    </source>
</evidence>
<keyword evidence="7" id="KW-0067">ATP-binding</keyword>
<protein>
    <recommendedName>
        <fullName evidence="2">histidine kinase</fullName>
        <ecNumber evidence="2">2.7.13.3</ecNumber>
    </recommendedName>
</protein>
<gene>
    <name evidence="13" type="ORF">CRV04_05880</name>
</gene>
<dbReference type="EMBL" id="PDKN01000003">
    <property type="protein sequence ID" value="RXJ58034.1"/>
    <property type="molecule type" value="Genomic_DNA"/>
</dbReference>
<dbReference type="GO" id="GO:0005524">
    <property type="term" value="F:ATP binding"/>
    <property type="evidence" value="ECO:0007669"/>
    <property type="project" value="UniProtKB-KW"/>
</dbReference>
<reference evidence="13 14" key="1">
    <citation type="submission" date="2017-10" db="EMBL/GenBank/DDBJ databases">
        <title>Genomics of the genus Arcobacter.</title>
        <authorList>
            <person name="Perez-Cataluna A."/>
            <person name="Figueras M.J."/>
        </authorList>
    </citation>
    <scope>NUCLEOTIDE SEQUENCE [LARGE SCALE GENOMIC DNA]</scope>
    <source>
        <strain evidence="13 14">CECT 8987</strain>
    </source>
</reference>
<keyword evidence="14" id="KW-1185">Reference proteome</keyword>
<dbReference type="AlphaFoldDB" id="A0A4Q0XR49"/>
<accession>A0A4Q0XR49</accession>
<dbReference type="InterPro" id="IPR036890">
    <property type="entry name" value="HATPase_C_sf"/>
</dbReference>
<dbReference type="InterPro" id="IPR004358">
    <property type="entry name" value="Sig_transdc_His_kin-like_C"/>
</dbReference>
<feature type="domain" description="PAC" evidence="12">
    <location>
        <begin position="328"/>
        <end position="382"/>
    </location>
</feature>
<evidence type="ECO:0000256" key="6">
    <source>
        <dbReference type="ARBA" id="ARBA00022777"/>
    </source>
</evidence>
<dbReference type="OrthoDB" id="5348332at2"/>
<dbReference type="CDD" id="cd00082">
    <property type="entry name" value="HisKA"/>
    <property type="match status" value="1"/>
</dbReference>
<organism evidence="13 14">
    <name type="scientific">Candidatus Marinarcus aquaticus</name>
    <dbReference type="NCBI Taxonomy" id="2044504"/>
    <lineage>
        <taxon>Bacteria</taxon>
        <taxon>Pseudomonadati</taxon>
        <taxon>Campylobacterota</taxon>
        <taxon>Epsilonproteobacteria</taxon>
        <taxon>Campylobacterales</taxon>
        <taxon>Arcobacteraceae</taxon>
        <taxon>Candidatus Marinarcus</taxon>
    </lineage>
</organism>
<dbReference type="InterPro" id="IPR005467">
    <property type="entry name" value="His_kinase_dom"/>
</dbReference>
<comment type="caution">
    <text evidence="13">The sequence shown here is derived from an EMBL/GenBank/DDBJ whole genome shotgun (WGS) entry which is preliminary data.</text>
</comment>
<dbReference type="SUPFAM" id="SSF47384">
    <property type="entry name" value="Homodimeric domain of signal transducing histidine kinase"/>
    <property type="match status" value="1"/>
</dbReference>
<dbReference type="Proteomes" id="UP000290657">
    <property type="component" value="Unassembled WGS sequence"/>
</dbReference>
<keyword evidence="3" id="KW-0597">Phosphoprotein</keyword>
<dbReference type="InterPro" id="IPR003594">
    <property type="entry name" value="HATPase_dom"/>
</dbReference>
<dbReference type="InterPro" id="IPR003661">
    <property type="entry name" value="HisK_dim/P_dom"/>
</dbReference>
<evidence type="ECO:0000259" key="10">
    <source>
        <dbReference type="PROSITE" id="PS50109"/>
    </source>
</evidence>
<keyword evidence="8" id="KW-0902">Two-component regulatory system</keyword>
<dbReference type="PROSITE" id="PS50109">
    <property type="entry name" value="HIS_KIN"/>
    <property type="match status" value="1"/>
</dbReference>
<keyword evidence="5" id="KW-0547">Nucleotide-binding</keyword>
<sequence length="632" mass="73975">MKRSLVISLLFSLLIGMLIYNTNNANKKIENFFLLHKKISRIISLNKNFDIFVSSKINYNNFDYIQNNIEQVRKDIIYIQNSELFKQINNDVIQQSFEDIAVSMEKKIDILNRIVSRSAVLNNSYRYIQKLNKEIHNKEVLSIYSDILSLEYNPEIDIQKLTLHVQNLQTSNQNEVIFKAHANIILGYYNNFTTLKEETSRQNLSEKLNSFEGLFTKYVNNIMHQLKGVIWLLISMLFLALLAFLYYTYLMLKKQLELNRFKKAVQSSDNIVVITDRNHHIKYVNEAFERVTGYTKEEVLGKKPSILKSHQKSDLFYDNLHKTIEQGSTWKGEFINRSKNGQITYEKASITPILNEKGEIEEFLAIKLDVTKEKETQRLLKEKEELLSEQSKMFAMREMLDSIAHQWRQPLSTISTAASGIKLNKEFNTLSDEKFNELTDVIVENTASLSKTIDGFKNYFNTKNEKTIFYLHDSVQKVLDLLSYKLDNQHVEVVRKIDESLKLEGLENELIESFMNIIKNTQEAFEENKIEQKYIFIHIKKEEGAVYISIKDNALGIKDEVIEHVFEPYFTTKHQKSGTGLGLYMVYEIITKHFQGIVNIKNVKYTYNKKKYKGAKITMIIPLKHLEERVIL</sequence>
<dbReference type="PROSITE" id="PS50112">
    <property type="entry name" value="PAS"/>
    <property type="match status" value="1"/>
</dbReference>
<dbReference type="NCBIfam" id="TIGR00229">
    <property type="entry name" value="sensory_box"/>
    <property type="match status" value="1"/>
</dbReference>
<dbReference type="InterPro" id="IPR000014">
    <property type="entry name" value="PAS"/>
</dbReference>
<keyword evidence="9" id="KW-1133">Transmembrane helix</keyword>
<evidence type="ECO:0000256" key="4">
    <source>
        <dbReference type="ARBA" id="ARBA00022679"/>
    </source>
</evidence>
<dbReference type="InterPro" id="IPR000700">
    <property type="entry name" value="PAS-assoc_C"/>
</dbReference>
<dbReference type="PROSITE" id="PS50113">
    <property type="entry name" value="PAC"/>
    <property type="match status" value="1"/>
</dbReference>
<dbReference type="PRINTS" id="PR00344">
    <property type="entry name" value="BCTRLSENSOR"/>
</dbReference>
<keyword evidence="9" id="KW-0812">Transmembrane</keyword>
<dbReference type="GO" id="GO:0006355">
    <property type="term" value="P:regulation of DNA-templated transcription"/>
    <property type="evidence" value="ECO:0007669"/>
    <property type="project" value="InterPro"/>
</dbReference>
<keyword evidence="9" id="KW-0472">Membrane</keyword>
<proteinExistence type="predicted"/>
<evidence type="ECO:0000256" key="2">
    <source>
        <dbReference type="ARBA" id="ARBA00012438"/>
    </source>
</evidence>
<evidence type="ECO:0000256" key="5">
    <source>
        <dbReference type="ARBA" id="ARBA00022741"/>
    </source>
</evidence>
<dbReference type="InterPro" id="IPR036097">
    <property type="entry name" value="HisK_dim/P_sf"/>
</dbReference>
<name>A0A4Q0XR49_9BACT</name>
<dbReference type="CDD" id="cd00130">
    <property type="entry name" value="PAS"/>
    <property type="match status" value="1"/>
</dbReference>
<dbReference type="Gene3D" id="3.30.565.10">
    <property type="entry name" value="Histidine kinase-like ATPase, C-terminal domain"/>
    <property type="match status" value="1"/>
</dbReference>
<dbReference type="Gene3D" id="3.30.450.20">
    <property type="entry name" value="PAS domain"/>
    <property type="match status" value="1"/>
</dbReference>
<evidence type="ECO:0000256" key="3">
    <source>
        <dbReference type="ARBA" id="ARBA00022553"/>
    </source>
</evidence>
<keyword evidence="4" id="KW-0808">Transferase</keyword>
<dbReference type="InterPro" id="IPR013767">
    <property type="entry name" value="PAS_fold"/>
</dbReference>
<evidence type="ECO:0000259" key="11">
    <source>
        <dbReference type="PROSITE" id="PS50112"/>
    </source>
</evidence>
<evidence type="ECO:0000256" key="9">
    <source>
        <dbReference type="SAM" id="Phobius"/>
    </source>
</evidence>
<dbReference type="Pfam" id="PF02518">
    <property type="entry name" value="HATPase_c"/>
    <property type="match status" value="1"/>
</dbReference>
<evidence type="ECO:0000259" key="12">
    <source>
        <dbReference type="PROSITE" id="PS50113"/>
    </source>
</evidence>
<dbReference type="SMART" id="SM00091">
    <property type="entry name" value="PAS"/>
    <property type="match status" value="1"/>
</dbReference>
<dbReference type="SMART" id="SM00086">
    <property type="entry name" value="PAC"/>
    <property type="match status" value="1"/>
</dbReference>
<feature type="transmembrane region" description="Helical" evidence="9">
    <location>
        <begin position="229"/>
        <end position="252"/>
    </location>
</feature>
<evidence type="ECO:0000313" key="13">
    <source>
        <dbReference type="EMBL" id="RXJ58034.1"/>
    </source>
</evidence>
<dbReference type="InterPro" id="IPR001610">
    <property type="entry name" value="PAC"/>
</dbReference>
<dbReference type="EC" id="2.7.13.3" evidence="2"/>
<feature type="domain" description="Histidine kinase" evidence="10">
    <location>
        <begin position="402"/>
        <end position="625"/>
    </location>
</feature>
<evidence type="ECO:0000256" key="7">
    <source>
        <dbReference type="ARBA" id="ARBA00022840"/>
    </source>
</evidence>
<dbReference type="PANTHER" id="PTHR43065">
    <property type="entry name" value="SENSOR HISTIDINE KINASE"/>
    <property type="match status" value="1"/>
</dbReference>
<keyword evidence="6" id="KW-0418">Kinase</keyword>
<evidence type="ECO:0000256" key="1">
    <source>
        <dbReference type="ARBA" id="ARBA00000085"/>
    </source>
</evidence>